<accession>A0ACB8Y165</accession>
<reference evidence="2" key="1">
    <citation type="journal article" date="2022" name="Mol. Ecol. Resour.">
        <title>The genomes of chicory, endive, great burdock and yacon provide insights into Asteraceae palaeo-polyploidization history and plant inulin production.</title>
        <authorList>
            <person name="Fan W."/>
            <person name="Wang S."/>
            <person name="Wang H."/>
            <person name="Wang A."/>
            <person name="Jiang F."/>
            <person name="Liu H."/>
            <person name="Zhao H."/>
            <person name="Xu D."/>
            <person name="Zhang Y."/>
        </authorList>
    </citation>
    <scope>NUCLEOTIDE SEQUENCE [LARGE SCALE GENOMIC DNA]</scope>
    <source>
        <strain evidence="2">cv. Niubang</strain>
    </source>
</reference>
<protein>
    <submittedName>
        <fullName evidence="1">Uncharacterized protein</fullName>
    </submittedName>
</protein>
<organism evidence="1 2">
    <name type="scientific">Arctium lappa</name>
    <name type="common">Greater burdock</name>
    <name type="synonym">Lappa major</name>
    <dbReference type="NCBI Taxonomy" id="4217"/>
    <lineage>
        <taxon>Eukaryota</taxon>
        <taxon>Viridiplantae</taxon>
        <taxon>Streptophyta</taxon>
        <taxon>Embryophyta</taxon>
        <taxon>Tracheophyta</taxon>
        <taxon>Spermatophyta</taxon>
        <taxon>Magnoliopsida</taxon>
        <taxon>eudicotyledons</taxon>
        <taxon>Gunneridae</taxon>
        <taxon>Pentapetalae</taxon>
        <taxon>asterids</taxon>
        <taxon>campanulids</taxon>
        <taxon>Asterales</taxon>
        <taxon>Asteraceae</taxon>
        <taxon>Carduoideae</taxon>
        <taxon>Cardueae</taxon>
        <taxon>Arctiinae</taxon>
        <taxon>Arctium</taxon>
    </lineage>
</organism>
<evidence type="ECO:0000313" key="2">
    <source>
        <dbReference type="Proteomes" id="UP001055879"/>
    </source>
</evidence>
<keyword evidence="2" id="KW-1185">Reference proteome</keyword>
<proteinExistence type="predicted"/>
<sequence length="271" mass="29626">MTKWFCFLFIFSTVAAADNDELTASLCNTCPPPAICSSPPSSNFKSPPPFPPAVKSMPPHAPPPPRFYYFDSPLAPPPAYISLGGNNAALPPPRLVYFPLTETPPGGGVSGQTNYPYPYFHDSKAANAFSVGFLLLVSTLITEQLKSSTTTSTSGLFSIELTTLSARGKRNFNDYDLKDQNNQKGEKEDTQRHDGFTSFSSTVDVSSDCTNSSNVEWNFLASLNLNLNNKLFKDHPEIGSEKLLINLTHSISQLKLPEPSHLLKEHIPLSV</sequence>
<reference evidence="1 2" key="2">
    <citation type="journal article" date="2022" name="Mol. Ecol. Resour.">
        <title>The genomes of chicory, endive, great burdock and yacon provide insights into Asteraceae paleo-polyploidization history and plant inulin production.</title>
        <authorList>
            <person name="Fan W."/>
            <person name="Wang S."/>
            <person name="Wang H."/>
            <person name="Wang A."/>
            <person name="Jiang F."/>
            <person name="Liu H."/>
            <person name="Zhao H."/>
            <person name="Xu D."/>
            <person name="Zhang Y."/>
        </authorList>
    </citation>
    <scope>NUCLEOTIDE SEQUENCE [LARGE SCALE GENOMIC DNA]</scope>
    <source>
        <strain evidence="2">cv. Niubang</strain>
    </source>
</reference>
<gene>
    <name evidence="1" type="ORF">L6452_36825</name>
</gene>
<comment type="caution">
    <text evidence="1">The sequence shown here is derived from an EMBL/GenBank/DDBJ whole genome shotgun (WGS) entry which is preliminary data.</text>
</comment>
<name>A0ACB8Y165_ARCLA</name>
<evidence type="ECO:0000313" key="1">
    <source>
        <dbReference type="EMBL" id="KAI3677559.1"/>
    </source>
</evidence>
<dbReference type="EMBL" id="CM042060">
    <property type="protein sequence ID" value="KAI3677559.1"/>
    <property type="molecule type" value="Genomic_DNA"/>
</dbReference>
<dbReference type="Proteomes" id="UP001055879">
    <property type="component" value="Linkage Group LG14"/>
</dbReference>